<accession>A0A0N1NXZ9</accession>
<dbReference type="STRING" id="1664694.A0A0N1NXZ9"/>
<dbReference type="Gene3D" id="1.20.1090.10">
    <property type="entry name" value="Dehydroquinate synthase-like - alpha domain"/>
    <property type="match status" value="1"/>
</dbReference>
<dbReference type="Pfam" id="PF25137">
    <property type="entry name" value="ADH_Fe_C"/>
    <property type="match status" value="1"/>
</dbReference>
<dbReference type="GeneID" id="28734937"/>
<sequence length="415" mass="44793">MISKPTNEMSGETYKPAFTEPPGTVLAGIPVKDLKLTTPWMSYGLPYDLAAAKHVSETYNASRVYIIASGTLARKTDKVDRLISAIGKENVVGLRKGITPHTPWTEILSIAKECREAQADCVVTLGAGSTTDGAKIVVLCLANDIETPEQLARYSIESTNIPQNVAQPTVPLITIPTSLSGGEYYSLAGGTDTTTNHKHGFLHSGMGTKLIILDPDLCKTTPEYHWLTTSKSDAKAEKGLRLIVPGLLKCKASSDDVAARHQCQMAVNLAMDGVRAGIPMGGSHAIGHQLGPLGVAHGITSCIMNPAVMKYNVKHGQDPEIPRRQQMVRDILWSEPEIEQTFRAAGLKRDTADLGDLMDCIIRAVGLPRSLSELNIGEEQISKLAERALHDQWSPTNPVPLLKAEQVAEILQAVL</sequence>
<proteinExistence type="predicted"/>
<dbReference type="InterPro" id="IPR001670">
    <property type="entry name" value="ADH_Fe/GldA"/>
</dbReference>
<feature type="domain" description="Fe-containing alcohol dehydrogenase-like C-terminal" evidence="3">
    <location>
        <begin position="232"/>
        <end position="414"/>
    </location>
</feature>
<reference evidence="4 5" key="1">
    <citation type="submission" date="2015-06" db="EMBL/GenBank/DDBJ databases">
        <title>Draft genome of the ant-associated black yeast Phialophora attae CBS 131958.</title>
        <authorList>
            <person name="Moreno L.F."/>
            <person name="Stielow B.J."/>
            <person name="de Hoog S."/>
            <person name="Vicente V.A."/>
            <person name="Weiss V.A."/>
            <person name="de Vries M."/>
            <person name="Cruz L.M."/>
            <person name="Souza E.M."/>
        </authorList>
    </citation>
    <scope>NUCLEOTIDE SEQUENCE [LARGE SCALE GENOMIC DNA]</scope>
    <source>
        <strain evidence="4 5">CBS 131958</strain>
    </source>
</reference>
<keyword evidence="5" id="KW-1185">Reference proteome</keyword>
<dbReference type="SUPFAM" id="SSF56796">
    <property type="entry name" value="Dehydroquinate synthase-like"/>
    <property type="match status" value="1"/>
</dbReference>
<dbReference type="PANTHER" id="PTHR11496">
    <property type="entry name" value="ALCOHOL DEHYDROGENASE"/>
    <property type="match status" value="1"/>
</dbReference>
<name>A0A0N1NXZ9_9EURO</name>
<evidence type="ECO:0000256" key="1">
    <source>
        <dbReference type="ARBA" id="ARBA00023002"/>
    </source>
</evidence>
<dbReference type="CDD" id="cd08192">
    <property type="entry name" value="MAR-like"/>
    <property type="match status" value="1"/>
</dbReference>
<comment type="caution">
    <text evidence="4">The sequence shown here is derived from an EMBL/GenBank/DDBJ whole genome shotgun (WGS) entry which is preliminary data.</text>
</comment>
<evidence type="ECO:0000259" key="3">
    <source>
        <dbReference type="Pfam" id="PF25137"/>
    </source>
</evidence>
<dbReference type="RefSeq" id="XP_017997830.1">
    <property type="nucleotide sequence ID" value="XM_018143057.1"/>
</dbReference>
<evidence type="ECO:0000313" key="5">
    <source>
        <dbReference type="Proteomes" id="UP000038010"/>
    </source>
</evidence>
<feature type="domain" description="Alcohol dehydrogenase iron-type/glycerol dehydrogenase GldA" evidence="2">
    <location>
        <begin position="52"/>
        <end position="215"/>
    </location>
</feature>
<evidence type="ECO:0000313" key="4">
    <source>
        <dbReference type="EMBL" id="KPI37867.1"/>
    </source>
</evidence>
<dbReference type="InterPro" id="IPR039697">
    <property type="entry name" value="Alcohol_dehydrogenase_Fe"/>
</dbReference>
<dbReference type="GO" id="GO:0004022">
    <property type="term" value="F:alcohol dehydrogenase (NAD+) activity"/>
    <property type="evidence" value="ECO:0007669"/>
    <property type="project" value="TreeGrafter"/>
</dbReference>
<organism evidence="4 5">
    <name type="scientific">Cyphellophora attinorum</name>
    <dbReference type="NCBI Taxonomy" id="1664694"/>
    <lineage>
        <taxon>Eukaryota</taxon>
        <taxon>Fungi</taxon>
        <taxon>Dikarya</taxon>
        <taxon>Ascomycota</taxon>
        <taxon>Pezizomycotina</taxon>
        <taxon>Eurotiomycetes</taxon>
        <taxon>Chaetothyriomycetidae</taxon>
        <taxon>Chaetothyriales</taxon>
        <taxon>Cyphellophoraceae</taxon>
        <taxon>Cyphellophora</taxon>
    </lineage>
</organism>
<dbReference type="Proteomes" id="UP000038010">
    <property type="component" value="Unassembled WGS sequence"/>
</dbReference>
<dbReference type="Pfam" id="PF00465">
    <property type="entry name" value="Fe-ADH"/>
    <property type="match status" value="1"/>
</dbReference>
<dbReference type="VEuPathDB" id="FungiDB:AB675_3038"/>
<dbReference type="PANTHER" id="PTHR11496:SF107">
    <property type="entry name" value="ALCOHOL DEHYDROGENASE, PUTATIVE (AFU_ORTHOLOGUE AFUA_1G06800)-RELATED"/>
    <property type="match status" value="1"/>
</dbReference>
<keyword evidence="1" id="KW-0560">Oxidoreductase</keyword>
<evidence type="ECO:0000259" key="2">
    <source>
        <dbReference type="Pfam" id="PF00465"/>
    </source>
</evidence>
<protein>
    <submittedName>
        <fullName evidence="4">Alcohol dehydrogenase 4</fullName>
    </submittedName>
</protein>
<dbReference type="OrthoDB" id="339764at2759"/>
<dbReference type="Gene3D" id="3.40.50.1970">
    <property type="match status" value="1"/>
</dbReference>
<dbReference type="InterPro" id="IPR056798">
    <property type="entry name" value="ADH_Fe_C"/>
</dbReference>
<dbReference type="GO" id="GO:0046872">
    <property type="term" value="F:metal ion binding"/>
    <property type="evidence" value="ECO:0007669"/>
    <property type="project" value="InterPro"/>
</dbReference>
<dbReference type="AlphaFoldDB" id="A0A0N1NXZ9"/>
<dbReference type="GO" id="GO:0005739">
    <property type="term" value="C:mitochondrion"/>
    <property type="evidence" value="ECO:0007669"/>
    <property type="project" value="TreeGrafter"/>
</dbReference>
<dbReference type="EMBL" id="LFJN01000021">
    <property type="protein sequence ID" value="KPI37867.1"/>
    <property type="molecule type" value="Genomic_DNA"/>
</dbReference>
<gene>
    <name evidence="4" type="ORF">AB675_3038</name>
</gene>